<dbReference type="PROSITE" id="PS50885">
    <property type="entry name" value="HAMP"/>
    <property type="match status" value="1"/>
</dbReference>
<evidence type="ECO:0000256" key="3">
    <source>
        <dbReference type="PROSITE-ProRule" id="PRU00284"/>
    </source>
</evidence>
<accession>A0ABW2KVY2</accession>
<feature type="transmembrane region" description="Helical" evidence="5">
    <location>
        <begin position="12"/>
        <end position="31"/>
    </location>
</feature>
<dbReference type="SUPFAM" id="SSF58104">
    <property type="entry name" value="Methyl-accepting chemotaxis protein (MCP) signaling domain"/>
    <property type="match status" value="1"/>
</dbReference>
<dbReference type="InterPro" id="IPR003660">
    <property type="entry name" value="HAMP_dom"/>
</dbReference>
<gene>
    <name evidence="8" type="ORF">ACFQPS_09160</name>
</gene>
<evidence type="ECO:0000313" key="9">
    <source>
        <dbReference type="Proteomes" id="UP001596456"/>
    </source>
</evidence>
<dbReference type="Gene3D" id="6.10.340.10">
    <property type="match status" value="1"/>
</dbReference>
<dbReference type="Gene3D" id="3.30.450.20">
    <property type="entry name" value="PAS domain"/>
    <property type="match status" value="2"/>
</dbReference>
<evidence type="ECO:0000256" key="1">
    <source>
        <dbReference type="ARBA" id="ARBA00023224"/>
    </source>
</evidence>
<keyword evidence="5" id="KW-1133">Transmembrane helix</keyword>
<keyword evidence="4" id="KW-0175">Coiled coil</keyword>
<feature type="coiled-coil region" evidence="4">
    <location>
        <begin position="659"/>
        <end position="686"/>
    </location>
</feature>
<sequence>MSKLSLGMRIMVSVLAVFVTGLGALVLYANYAQMGEARSLALGLLRQQAAAEARIVHDTVGRAVTAVQGIGRSVTALVQADRAERDDLGEMARSALGLSDQFFGVTIAFDPGFPEGNDSRFVGHPLSDAQGRFVPYFYRTPGGVGMEMLDMSKPEDTDGWYQRPMREKRIVLTSPYTYPVEGRDVLMVTASTPIFDKGGVPRGIATVDVALATVNETLARVRPFGVGHAVLLSDDGKWVAHPDAAKVGKDSADAAIREARAGLAAAEVSSARFTDSANGEGMVAVMVPVRFDGVDATWAFGLIVPERALLADALTTRNGMLLVGALTLLLGVLVLFLVARSISRPIVGMTATMQRLAAGDLSVEIPAMDRGDEIGRMAAAVLTFRKEAQAKRALEAEQARQAKESEQERLRARRAIAQEFDREVGRSIDGVGQTAEAMAGAVDDMAEAAQSNAVTSQALAESAEDVSGNVQTVAAAVEELAASIREISGQAQNSNRVADDAASRASTTVSQVSLLVDAAQKIGDVVTLISEIASQTNLLALNATIEAARAGEAGKGFAVVASEVKSLANQTAKATEEISQQVQAIQSSTGSAASEINEIAQVIQTVSQISASIAAAVEEQNAATTEISRAVAAAAGGTGQLKTSVRSVADLAHSSGESAGALQQRIAALEQELATMRNQVRRFVENLNAA</sequence>
<dbReference type="Gene3D" id="1.10.287.950">
    <property type="entry name" value="Methyl-accepting chemotaxis protein"/>
    <property type="match status" value="1"/>
</dbReference>
<name>A0ABW2KVY2_9PROT</name>
<dbReference type="EMBL" id="JBHTCM010000010">
    <property type="protein sequence ID" value="MFC7333328.1"/>
    <property type="molecule type" value="Genomic_DNA"/>
</dbReference>
<comment type="similarity">
    <text evidence="2">Belongs to the methyl-accepting chemotaxis (MCP) protein family.</text>
</comment>
<dbReference type="CDD" id="cd06225">
    <property type="entry name" value="HAMP"/>
    <property type="match status" value="1"/>
</dbReference>
<evidence type="ECO:0000256" key="2">
    <source>
        <dbReference type="ARBA" id="ARBA00029447"/>
    </source>
</evidence>
<organism evidence="8 9">
    <name type="scientific">Rhodocista pekingensis</name>
    <dbReference type="NCBI Taxonomy" id="201185"/>
    <lineage>
        <taxon>Bacteria</taxon>
        <taxon>Pseudomonadati</taxon>
        <taxon>Pseudomonadota</taxon>
        <taxon>Alphaproteobacteria</taxon>
        <taxon>Rhodospirillales</taxon>
        <taxon>Azospirillaceae</taxon>
        <taxon>Rhodocista</taxon>
    </lineage>
</organism>
<dbReference type="SMART" id="SM00283">
    <property type="entry name" value="MA"/>
    <property type="match status" value="1"/>
</dbReference>
<feature type="coiled-coil region" evidence="4">
    <location>
        <begin position="385"/>
        <end position="413"/>
    </location>
</feature>
<proteinExistence type="inferred from homology"/>
<dbReference type="InterPro" id="IPR004089">
    <property type="entry name" value="MCPsignal_dom"/>
</dbReference>
<dbReference type="Pfam" id="PF00672">
    <property type="entry name" value="HAMP"/>
    <property type="match status" value="1"/>
</dbReference>
<evidence type="ECO:0000313" key="8">
    <source>
        <dbReference type="EMBL" id="MFC7333328.1"/>
    </source>
</evidence>
<evidence type="ECO:0000256" key="5">
    <source>
        <dbReference type="SAM" id="Phobius"/>
    </source>
</evidence>
<evidence type="ECO:0000259" key="7">
    <source>
        <dbReference type="PROSITE" id="PS50885"/>
    </source>
</evidence>
<feature type="domain" description="Methyl-accepting transducer" evidence="6">
    <location>
        <begin position="434"/>
        <end position="663"/>
    </location>
</feature>
<dbReference type="PANTHER" id="PTHR32089:SF112">
    <property type="entry name" value="LYSOZYME-LIKE PROTEIN-RELATED"/>
    <property type="match status" value="1"/>
</dbReference>
<keyword evidence="9" id="KW-1185">Reference proteome</keyword>
<dbReference type="SMART" id="SM00304">
    <property type="entry name" value="HAMP"/>
    <property type="match status" value="1"/>
</dbReference>
<keyword evidence="1 3" id="KW-0807">Transducer</keyword>
<feature type="transmembrane region" description="Helical" evidence="5">
    <location>
        <begin position="319"/>
        <end position="339"/>
    </location>
</feature>
<dbReference type="Pfam" id="PF00015">
    <property type="entry name" value="MCPsignal"/>
    <property type="match status" value="1"/>
</dbReference>
<reference evidence="9" key="1">
    <citation type="journal article" date="2019" name="Int. J. Syst. Evol. Microbiol.">
        <title>The Global Catalogue of Microorganisms (GCM) 10K type strain sequencing project: providing services to taxonomists for standard genome sequencing and annotation.</title>
        <authorList>
            <consortium name="The Broad Institute Genomics Platform"/>
            <consortium name="The Broad Institute Genome Sequencing Center for Infectious Disease"/>
            <person name="Wu L."/>
            <person name="Ma J."/>
        </authorList>
    </citation>
    <scope>NUCLEOTIDE SEQUENCE [LARGE SCALE GENOMIC DNA]</scope>
    <source>
        <strain evidence="9">CGMCC 1.16275</strain>
    </source>
</reference>
<dbReference type="PANTHER" id="PTHR32089">
    <property type="entry name" value="METHYL-ACCEPTING CHEMOTAXIS PROTEIN MCPB"/>
    <property type="match status" value="1"/>
</dbReference>
<protein>
    <submittedName>
        <fullName evidence="8">Methyl-accepting chemotaxis protein</fullName>
    </submittedName>
</protein>
<feature type="domain" description="HAMP" evidence="7">
    <location>
        <begin position="340"/>
        <end position="393"/>
    </location>
</feature>
<dbReference type="PROSITE" id="PS50111">
    <property type="entry name" value="CHEMOTAXIS_TRANSDUC_2"/>
    <property type="match status" value="1"/>
</dbReference>
<dbReference type="Pfam" id="PF22673">
    <property type="entry name" value="MCP-like_PDC_1"/>
    <property type="match status" value="1"/>
</dbReference>
<dbReference type="CDD" id="cd12913">
    <property type="entry name" value="PDC1_MCP_like"/>
    <property type="match status" value="1"/>
</dbReference>
<dbReference type="Proteomes" id="UP001596456">
    <property type="component" value="Unassembled WGS sequence"/>
</dbReference>
<evidence type="ECO:0000259" key="6">
    <source>
        <dbReference type="PROSITE" id="PS50111"/>
    </source>
</evidence>
<keyword evidence="5" id="KW-0472">Membrane</keyword>
<dbReference type="RefSeq" id="WP_377358343.1">
    <property type="nucleotide sequence ID" value="NZ_JBHTCM010000010.1"/>
</dbReference>
<keyword evidence="5" id="KW-0812">Transmembrane</keyword>
<evidence type="ECO:0000256" key="4">
    <source>
        <dbReference type="SAM" id="Coils"/>
    </source>
</evidence>
<comment type="caution">
    <text evidence="8">The sequence shown here is derived from an EMBL/GenBank/DDBJ whole genome shotgun (WGS) entry which is preliminary data.</text>
</comment>